<name>A0ABT8KXY9_9BACT</name>
<evidence type="ECO:0000313" key="1">
    <source>
        <dbReference type="EMBL" id="MDN5205644.1"/>
    </source>
</evidence>
<dbReference type="Proteomes" id="UP001172082">
    <property type="component" value="Unassembled WGS sequence"/>
</dbReference>
<dbReference type="EMBL" id="JAUJEA010000023">
    <property type="protein sequence ID" value="MDN5205644.1"/>
    <property type="molecule type" value="Genomic_DNA"/>
</dbReference>
<dbReference type="Gene3D" id="2.40.50.870">
    <property type="entry name" value="Protein of unknown function (DUF3299)"/>
    <property type="match status" value="1"/>
</dbReference>
<gene>
    <name evidence="1" type="ORF">QQ008_29945</name>
</gene>
<evidence type="ECO:0000313" key="2">
    <source>
        <dbReference type="Proteomes" id="UP001172082"/>
    </source>
</evidence>
<proteinExistence type="predicted"/>
<sequence>MLHLISVYPNHLLLIFAISIQFSFGNFEQEIDPWEVFSKVKFESTYFKEIDEYLYVPKFGHEIKALQGQKITIEGYYLPFDIGERSIILSKYPYSQCFFCGGAGPESVVEVNFIQDGLSFEPDEYLTVQGKLRLNADDIDHVNFILDEARFVSK</sequence>
<dbReference type="RefSeq" id="WP_346755664.1">
    <property type="nucleotide sequence ID" value="NZ_JAUJEA010000023.1"/>
</dbReference>
<reference evidence="1" key="1">
    <citation type="submission" date="2023-06" db="EMBL/GenBank/DDBJ databases">
        <title>Genomic of Parafulvivirga corallium.</title>
        <authorList>
            <person name="Wang G."/>
        </authorList>
    </citation>
    <scope>NUCLEOTIDE SEQUENCE</scope>
    <source>
        <strain evidence="1">BMA10</strain>
    </source>
</reference>
<protein>
    <submittedName>
        <fullName evidence="1">DUF3299 domain-containing protein</fullName>
    </submittedName>
</protein>
<organism evidence="1 2">
    <name type="scientific">Splendidivirga corallicola</name>
    <dbReference type="NCBI Taxonomy" id="3051826"/>
    <lineage>
        <taxon>Bacteria</taxon>
        <taxon>Pseudomonadati</taxon>
        <taxon>Bacteroidota</taxon>
        <taxon>Cytophagia</taxon>
        <taxon>Cytophagales</taxon>
        <taxon>Splendidivirgaceae</taxon>
        <taxon>Splendidivirga</taxon>
    </lineage>
</organism>
<accession>A0ABT8KXY9</accession>
<comment type="caution">
    <text evidence="1">The sequence shown here is derived from an EMBL/GenBank/DDBJ whole genome shotgun (WGS) entry which is preliminary data.</text>
</comment>
<keyword evidence="2" id="KW-1185">Reference proteome</keyword>